<dbReference type="EMBL" id="CP159290">
    <property type="protein sequence ID" value="XCH29327.1"/>
    <property type="molecule type" value="Genomic_DNA"/>
</dbReference>
<reference evidence="1" key="1">
    <citation type="submission" date="2024-06" db="EMBL/GenBank/DDBJ databases">
        <title>Complete genome sequence of the cellulolytic actinobacterium, Cellulosimicrobium ES-005.</title>
        <authorList>
            <person name="Matthews C.T."/>
            <person name="Underwood K.D."/>
            <person name="Ghanchi K.M."/>
            <person name="Fields S.D."/>
            <person name="Gardner S.G."/>
        </authorList>
    </citation>
    <scope>NUCLEOTIDE SEQUENCE</scope>
    <source>
        <strain evidence="1">ES-005</strain>
    </source>
</reference>
<dbReference type="RefSeq" id="WP_353707625.1">
    <property type="nucleotide sequence ID" value="NZ_CP159290.1"/>
</dbReference>
<proteinExistence type="predicted"/>
<name>A0AAU8FZ83_9MICO</name>
<gene>
    <name evidence="1" type="ORF">ABRQ22_17340</name>
</gene>
<dbReference type="AlphaFoldDB" id="A0AAU8FZ83"/>
<protein>
    <submittedName>
        <fullName evidence="1">Uncharacterized protein</fullName>
    </submittedName>
</protein>
<accession>A0AAU8FZ83</accession>
<organism evidence="1">
    <name type="scientific">Cellulosimicrobium sp. ES-005</name>
    <dbReference type="NCBI Taxonomy" id="3163031"/>
    <lineage>
        <taxon>Bacteria</taxon>
        <taxon>Bacillati</taxon>
        <taxon>Actinomycetota</taxon>
        <taxon>Actinomycetes</taxon>
        <taxon>Micrococcales</taxon>
        <taxon>Promicromonosporaceae</taxon>
        <taxon>Cellulosimicrobium</taxon>
    </lineage>
</organism>
<evidence type="ECO:0000313" key="1">
    <source>
        <dbReference type="EMBL" id="XCH29327.1"/>
    </source>
</evidence>
<sequence length="95" mass="10750">MSWTPTDEQVEKAAEEVARAATEFYSDAAVPHYSRHIARAVLVAVGPHIAATERKRITAALRQKFGVTNRAADWIDRVFWGPDERADQIEKETDR</sequence>